<sequence length="135" mass="15726">MALLEWSDALKVNVAVIDRQHQRLVQMINDLNEAMKKGKGKDILGKILDEMVRYAMTHFSTEETYFDRYQYPEAASHKSEHAAFVNKVKQFKSDFDKNKVGLSIEILNFLSDWLVKHIQGTDKRYGPFFNQKGLQ</sequence>
<keyword evidence="3" id="KW-0479">Metal-binding</keyword>
<evidence type="ECO:0000259" key="5">
    <source>
        <dbReference type="Pfam" id="PF01814"/>
    </source>
</evidence>
<organism evidence="6">
    <name type="scientific">Desulfatirhabdium butyrativorans</name>
    <dbReference type="NCBI Taxonomy" id="340467"/>
    <lineage>
        <taxon>Bacteria</taxon>
        <taxon>Pseudomonadati</taxon>
        <taxon>Thermodesulfobacteriota</taxon>
        <taxon>Desulfobacteria</taxon>
        <taxon>Desulfobacterales</taxon>
        <taxon>Desulfatirhabdiaceae</taxon>
        <taxon>Desulfatirhabdium</taxon>
    </lineage>
</organism>
<dbReference type="EMBL" id="DSUH01000238">
    <property type="protein sequence ID" value="HGU33226.1"/>
    <property type="molecule type" value="Genomic_DNA"/>
</dbReference>
<keyword evidence="4" id="KW-0408">Iron</keyword>
<dbReference type="CDD" id="cd12107">
    <property type="entry name" value="Hemerythrin"/>
    <property type="match status" value="1"/>
</dbReference>
<comment type="similarity">
    <text evidence="1">Belongs to the hemerythrin family.</text>
</comment>
<dbReference type="InterPro" id="IPR050669">
    <property type="entry name" value="Hemerythrin"/>
</dbReference>
<reference evidence="6" key="1">
    <citation type="journal article" date="2020" name="mSystems">
        <title>Genome- and Community-Level Interaction Insights into Carbon Utilization and Element Cycling Functions of Hydrothermarchaeota in Hydrothermal Sediment.</title>
        <authorList>
            <person name="Zhou Z."/>
            <person name="Liu Y."/>
            <person name="Xu W."/>
            <person name="Pan J."/>
            <person name="Luo Z.H."/>
            <person name="Li M."/>
        </authorList>
    </citation>
    <scope>NUCLEOTIDE SEQUENCE [LARGE SCALE GENOMIC DNA]</scope>
    <source>
        <strain evidence="6">SpSt-477</strain>
    </source>
</reference>
<evidence type="ECO:0000256" key="1">
    <source>
        <dbReference type="ARBA" id="ARBA00010587"/>
    </source>
</evidence>
<gene>
    <name evidence="6" type="ORF">ENS29_10275</name>
</gene>
<proteinExistence type="inferred from homology"/>
<evidence type="ECO:0000256" key="2">
    <source>
        <dbReference type="ARBA" id="ARBA00022621"/>
    </source>
</evidence>
<keyword evidence="2" id="KW-0561">Oxygen transport</keyword>
<protein>
    <submittedName>
        <fullName evidence="6">Bacteriohemerythrin</fullName>
    </submittedName>
</protein>
<accession>A0A7C4MRA5</accession>
<dbReference type="NCBIfam" id="TIGR02481">
    <property type="entry name" value="hemeryth_dom"/>
    <property type="match status" value="1"/>
</dbReference>
<comment type="caution">
    <text evidence="6">The sequence shown here is derived from an EMBL/GenBank/DDBJ whole genome shotgun (WGS) entry which is preliminary data.</text>
</comment>
<dbReference type="PANTHER" id="PTHR37164">
    <property type="entry name" value="BACTERIOHEMERYTHRIN"/>
    <property type="match status" value="1"/>
</dbReference>
<keyword evidence="2" id="KW-0813">Transport</keyword>
<evidence type="ECO:0000256" key="4">
    <source>
        <dbReference type="ARBA" id="ARBA00023004"/>
    </source>
</evidence>
<dbReference type="InterPro" id="IPR012827">
    <property type="entry name" value="Hemerythrin_metal-bd"/>
</dbReference>
<evidence type="ECO:0000256" key="3">
    <source>
        <dbReference type="ARBA" id="ARBA00022723"/>
    </source>
</evidence>
<dbReference type="InterPro" id="IPR012312">
    <property type="entry name" value="Hemerythrin-like"/>
</dbReference>
<feature type="domain" description="Hemerythrin-like" evidence="5">
    <location>
        <begin position="14"/>
        <end position="128"/>
    </location>
</feature>
<dbReference type="PROSITE" id="PS00550">
    <property type="entry name" value="HEMERYTHRINS"/>
    <property type="match status" value="1"/>
</dbReference>
<dbReference type="InterPro" id="IPR016131">
    <property type="entry name" value="Haemerythrin_Fe_BS"/>
</dbReference>
<dbReference type="Gene3D" id="1.20.120.50">
    <property type="entry name" value="Hemerythrin-like"/>
    <property type="match status" value="1"/>
</dbReference>
<dbReference type="GO" id="GO:0046872">
    <property type="term" value="F:metal ion binding"/>
    <property type="evidence" value="ECO:0007669"/>
    <property type="project" value="UniProtKB-KW"/>
</dbReference>
<name>A0A7C4MRA5_9BACT</name>
<dbReference type="NCBIfam" id="NF033749">
    <property type="entry name" value="bact_hemeryth"/>
    <property type="match status" value="1"/>
</dbReference>
<dbReference type="SUPFAM" id="SSF47188">
    <property type="entry name" value="Hemerythrin-like"/>
    <property type="match status" value="1"/>
</dbReference>
<dbReference type="InterPro" id="IPR035938">
    <property type="entry name" value="Hemerythrin-like_sf"/>
</dbReference>
<dbReference type="Pfam" id="PF01814">
    <property type="entry name" value="Hemerythrin"/>
    <property type="match status" value="1"/>
</dbReference>
<dbReference type="AlphaFoldDB" id="A0A7C4MRA5"/>
<evidence type="ECO:0000313" key="6">
    <source>
        <dbReference type="EMBL" id="HGU33226.1"/>
    </source>
</evidence>
<dbReference type="GO" id="GO:0005344">
    <property type="term" value="F:oxygen carrier activity"/>
    <property type="evidence" value="ECO:0007669"/>
    <property type="project" value="UniProtKB-KW"/>
</dbReference>
<dbReference type="PANTHER" id="PTHR37164:SF1">
    <property type="entry name" value="BACTERIOHEMERYTHRIN"/>
    <property type="match status" value="1"/>
</dbReference>
<dbReference type="NCBIfam" id="NF002007">
    <property type="entry name" value="PRK00808.1"/>
    <property type="match status" value="1"/>
</dbReference>